<dbReference type="Gene3D" id="3.30.460.10">
    <property type="entry name" value="Beta Polymerase, domain 2"/>
    <property type="match status" value="1"/>
</dbReference>
<accession>A0A6J7GEC9</accession>
<organism evidence="1">
    <name type="scientific">freshwater metagenome</name>
    <dbReference type="NCBI Taxonomy" id="449393"/>
    <lineage>
        <taxon>unclassified sequences</taxon>
        <taxon>metagenomes</taxon>
        <taxon>ecological metagenomes</taxon>
    </lineage>
</organism>
<dbReference type="Pfam" id="PF04229">
    <property type="entry name" value="GrpB"/>
    <property type="match status" value="1"/>
</dbReference>
<dbReference type="SUPFAM" id="SSF81301">
    <property type="entry name" value="Nucleotidyltransferase"/>
    <property type="match status" value="1"/>
</dbReference>
<gene>
    <name evidence="1" type="ORF">UFOPK3564_00927</name>
</gene>
<dbReference type="PANTHER" id="PTHR34822">
    <property type="entry name" value="GRPB DOMAIN PROTEIN (AFU_ORTHOLOGUE AFUA_1G01530)"/>
    <property type="match status" value="1"/>
</dbReference>
<dbReference type="EMBL" id="CAFBMK010000037">
    <property type="protein sequence ID" value="CAB4906607.1"/>
    <property type="molecule type" value="Genomic_DNA"/>
</dbReference>
<proteinExistence type="predicted"/>
<reference evidence="1" key="1">
    <citation type="submission" date="2020-05" db="EMBL/GenBank/DDBJ databases">
        <authorList>
            <person name="Chiriac C."/>
            <person name="Salcher M."/>
            <person name="Ghai R."/>
            <person name="Kavagutti S V."/>
        </authorList>
    </citation>
    <scope>NUCLEOTIDE SEQUENCE</scope>
</reference>
<protein>
    <submittedName>
        <fullName evidence="1">Unannotated protein</fullName>
    </submittedName>
</protein>
<dbReference type="InterPro" id="IPR043519">
    <property type="entry name" value="NT_sf"/>
</dbReference>
<evidence type="ECO:0000313" key="1">
    <source>
        <dbReference type="EMBL" id="CAB4906607.1"/>
    </source>
</evidence>
<name>A0A6J7GEC9_9ZZZZ</name>
<dbReference type="InterPro" id="IPR007344">
    <property type="entry name" value="GrpB/CoaE"/>
</dbReference>
<dbReference type="PANTHER" id="PTHR34822:SF1">
    <property type="entry name" value="GRPB FAMILY PROTEIN"/>
    <property type="match status" value="1"/>
</dbReference>
<dbReference type="AlphaFoldDB" id="A0A6J7GEC9"/>
<sequence>MAGLWAKPIVDVQVSVLDPGAEGEYVRQLERAGYVLRVREPAHRMLRTPELDVHVHVCATASDWERRHLLFRDWLRVDAADRDRYAATKRGLSERDWPTMNDYAAAKSEVISEVMRRAEVWASETGWRPSGVSSA</sequence>